<dbReference type="SUPFAM" id="SSF53335">
    <property type="entry name" value="S-adenosyl-L-methionine-dependent methyltransferases"/>
    <property type="match status" value="1"/>
</dbReference>
<dbReference type="InterPro" id="IPR029063">
    <property type="entry name" value="SAM-dependent_MTases_sf"/>
</dbReference>
<evidence type="ECO:0000313" key="6">
    <source>
        <dbReference type="Proteomes" id="UP001168098"/>
    </source>
</evidence>
<proteinExistence type="inferred from homology"/>
<dbReference type="GO" id="GO:0008171">
    <property type="term" value="F:O-methyltransferase activity"/>
    <property type="evidence" value="ECO:0007669"/>
    <property type="project" value="InterPro"/>
</dbReference>
<dbReference type="InterPro" id="IPR002935">
    <property type="entry name" value="SAM_O-MeTrfase"/>
</dbReference>
<keyword evidence="2" id="KW-0808">Transferase</keyword>
<dbReference type="AlphaFoldDB" id="A0AA38ZG52"/>
<dbReference type="GO" id="GO:0032259">
    <property type="term" value="P:methylation"/>
    <property type="evidence" value="ECO:0007669"/>
    <property type="project" value="UniProtKB-KW"/>
</dbReference>
<dbReference type="PANTHER" id="PTHR10509:SF82">
    <property type="entry name" value="CAFFEOYL-COA O-METHYLTRANSFERASE-LIKE"/>
    <property type="match status" value="1"/>
</dbReference>
<dbReference type="InterPro" id="IPR050362">
    <property type="entry name" value="Cation-dep_OMT"/>
</dbReference>
<comment type="caution">
    <text evidence="5">The sequence shown here is derived from an EMBL/GenBank/DDBJ whole genome shotgun (WGS) entry which is preliminary data.</text>
</comment>
<keyword evidence="3" id="KW-0949">S-adenosyl-L-methionine</keyword>
<dbReference type="EMBL" id="JARBHA010000011">
    <property type="protein sequence ID" value="KAJ9688219.1"/>
    <property type="molecule type" value="Genomic_DNA"/>
</dbReference>
<evidence type="ECO:0000256" key="3">
    <source>
        <dbReference type="ARBA" id="ARBA00022691"/>
    </source>
</evidence>
<evidence type="ECO:0000256" key="1">
    <source>
        <dbReference type="ARBA" id="ARBA00022603"/>
    </source>
</evidence>
<evidence type="ECO:0000256" key="2">
    <source>
        <dbReference type="ARBA" id="ARBA00022679"/>
    </source>
</evidence>
<name>A0AA38ZG52_VITRO</name>
<accession>A0AA38ZG52</accession>
<dbReference type="PANTHER" id="PTHR10509">
    <property type="entry name" value="O-METHYLTRANSFERASE-RELATED"/>
    <property type="match status" value="1"/>
</dbReference>
<dbReference type="Proteomes" id="UP001168098">
    <property type="component" value="Unassembled WGS sequence"/>
</dbReference>
<evidence type="ECO:0008006" key="7">
    <source>
        <dbReference type="Google" id="ProtNLM"/>
    </source>
</evidence>
<gene>
    <name evidence="5" type="ORF">PVL29_014104</name>
</gene>
<sequence>MALILRLMNAIKTIEIRVFTGYSLLLTALSIPDDGKFLFLQKGNEGSYNFAYVDADRPSFPGYHERLLKLLKVRGVIMYDNTLWEEQWLCLIHLWLHKAENLAGRIALNSTKYWQLILASKYLKLH</sequence>
<keyword evidence="6" id="KW-1185">Reference proteome</keyword>
<reference evidence="5 6" key="1">
    <citation type="journal article" date="2023" name="BMC Biotechnol.">
        <title>Vitis rotundifolia cv Carlos genome sequencing.</title>
        <authorList>
            <person name="Huff M."/>
            <person name="Hulse-Kemp A."/>
            <person name="Scheffler B."/>
            <person name="Youngblood R."/>
            <person name="Simpson S."/>
            <person name="Babiker E."/>
            <person name="Staton M."/>
        </authorList>
    </citation>
    <scope>NUCLEOTIDE SEQUENCE [LARGE SCALE GENOMIC DNA]</scope>
    <source>
        <tissue evidence="5">Leaf</tissue>
    </source>
</reference>
<evidence type="ECO:0000313" key="5">
    <source>
        <dbReference type="EMBL" id="KAJ9688219.1"/>
    </source>
</evidence>
<dbReference type="GO" id="GO:0008757">
    <property type="term" value="F:S-adenosylmethionine-dependent methyltransferase activity"/>
    <property type="evidence" value="ECO:0007669"/>
    <property type="project" value="TreeGrafter"/>
</dbReference>
<keyword evidence="1" id="KW-0489">Methyltransferase</keyword>
<dbReference type="Gene3D" id="3.40.50.150">
    <property type="entry name" value="Vaccinia Virus protein VP39"/>
    <property type="match status" value="1"/>
</dbReference>
<protein>
    <recommendedName>
        <fullName evidence="7">Caffeoyl-CoA O-methyltransferase</fullName>
    </recommendedName>
</protein>
<organism evidence="5 6">
    <name type="scientific">Vitis rotundifolia</name>
    <name type="common">Muscadine grape</name>
    <dbReference type="NCBI Taxonomy" id="103349"/>
    <lineage>
        <taxon>Eukaryota</taxon>
        <taxon>Viridiplantae</taxon>
        <taxon>Streptophyta</taxon>
        <taxon>Embryophyta</taxon>
        <taxon>Tracheophyta</taxon>
        <taxon>Spermatophyta</taxon>
        <taxon>Magnoliopsida</taxon>
        <taxon>eudicotyledons</taxon>
        <taxon>Gunneridae</taxon>
        <taxon>Pentapetalae</taxon>
        <taxon>rosids</taxon>
        <taxon>Vitales</taxon>
        <taxon>Vitaceae</taxon>
        <taxon>Viteae</taxon>
        <taxon>Vitis</taxon>
    </lineage>
</organism>
<comment type="similarity">
    <text evidence="4">Belongs to the class I-like SAM-binding methyltransferase superfamily. Cation-dependent O-methyltransferase family.</text>
</comment>
<dbReference type="Pfam" id="PF01596">
    <property type="entry name" value="Methyltransf_3"/>
    <property type="match status" value="2"/>
</dbReference>
<evidence type="ECO:0000256" key="4">
    <source>
        <dbReference type="ARBA" id="ARBA00023453"/>
    </source>
</evidence>